<dbReference type="InterPro" id="IPR012910">
    <property type="entry name" value="Plug_dom"/>
</dbReference>
<dbReference type="InterPro" id="IPR000531">
    <property type="entry name" value="Beta-barrel_TonB"/>
</dbReference>
<comment type="caution">
    <text evidence="14">The sequence shown here is derived from an EMBL/GenBank/DDBJ whole genome shotgun (WGS) entry which is preliminary data.</text>
</comment>
<reference evidence="14 15" key="1">
    <citation type="submission" date="2018-04" db="EMBL/GenBank/DDBJ databases">
        <title>Genomic Encyclopedia of Archaeal and Bacterial Type Strains, Phase II (KMG-II): from individual species to whole genera.</title>
        <authorList>
            <person name="Goeker M."/>
        </authorList>
    </citation>
    <scope>NUCLEOTIDE SEQUENCE [LARGE SCALE GENOMIC DNA]</scope>
    <source>
        <strain evidence="14 15">DSM 100162</strain>
    </source>
</reference>
<dbReference type="PROSITE" id="PS52016">
    <property type="entry name" value="TONB_DEPENDENT_REC_3"/>
    <property type="match status" value="1"/>
</dbReference>
<feature type="compositionally biased region" description="Polar residues" evidence="10">
    <location>
        <begin position="143"/>
        <end position="152"/>
    </location>
</feature>
<dbReference type="AlphaFoldDB" id="A0A2T5YGI7"/>
<feature type="chain" id="PRO_5015706185" evidence="11">
    <location>
        <begin position="30"/>
        <end position="1103"/>
    </location>
</feature>
<evidence type="ECO:0000256" key="3">
    <source>
        <dbReference type="ARBA" id="ARBA00022452"/>
    </source>
</evidence>
<evidence type="ECO:0000256" key="8">
    <source>
        <dbReference type="PROSITE-ProRule" id="PRU01360"/>
    </source>
</evidence>
<evidence type="ECO:0000313" key="14">
    <source>
        <dbReference type="EMBL" id="PTX18435.1"/>
    </source>
</evidence>
<comment type="subcellular location">
    <subcellularLocation>
        <location evidence="1 8">Cell outer membrane</location>
        <topology evidence="1 8">Multi-pass membrane protein</topology>
    </subcellularLocation>
</comment>
<keyword evidence="7 8" id="KW-0998">Cell outer membrane</keyword>
<dbReference type="InterPro" id="IPR023996">
    <property type="entry name" value="TonB-dep_OMP_SusC/RagA"/>
</dbReference>
<dbReference type="SUPFAM" id="SSF49464">
    <property type="entry name" value="Carboxypeptidase regulatory domain-like"/>
    <property type="match status" value="1"/>
</dbReference>
<dbReference type="Gene3D" id="2.170.130.10">
    <property type="entry name" value="TonB-dependent receptor, plug domain"/>
    <property type="match status" value="1"/>
</dbReference>
<evidence type="ECO:0000256" key="9">
    <source>
        <dbReference type="RuleBase" id="RU003357"/>
    </source>
</evidence>
<keyword evidence="5 9" id="KW-0798">TonB box</keyword>
<gene>
    <name evidence="14" type="ORF">C8N40_106235</name>
</gene>
<dbReference type="InterPro" id="IPR039426">
    <property type="entry name" value="TonB-dep_rcpt-like"/>
</dbReference>
<feature type="signal peptide" evidence="11">
    <location>
        <begin position="1"/>
        <end position="29"/>
    </location>
</feature>
<keyword evidence="14" id="KW-0675">Receptor</keyword>
<protein>
    <submittedName>
        <fullName evidence="14">Iron complex outermembrane receptor protein</fullName>
    </submittedName>
</protein>
<dbReference type="RefSeq" id="WP_108212300.1">
    <property type="nucleotide sequence ID" value="NZ_QBKI01000006.1"/>
</dbReference>
<dbReference type="SUPFAM" id="SSF56935">
    <property type="entry name" value="Porins"/>
    <property type="match status" value="1"/>
</dbReference>
<keyword evidence="6 8" id="KW-0472">Membrane</keyword>
<comment type="similarity">
    <text evidence="8 9">Belongs to the TonB-dependent receptor family.</text>
</comment>
<feature type="domain" description="TonB-dependent receptor-like beta-barrel" evidence="12">
    <location>
        <begin position="480"/>
        <end position="922"/>
    </location>
</feature>
<dbReference type="Pfam" id="PF07715">
    <property type="entry name" value="Plug"/>
    <property type="match status" value="1"/>
</dbReference>
<dbReference type="Gene3D" id="2.60.40.1120">
    <property type="entry name" value="Carboxypeptidase-like, regulatory domain"/>
    <property type="match status" value="1"/>
</dbReference>
<dbReference type="InterPro" id="IPR037066">
    <property type="entry name" value="Plug_dom_sf"/>
</dbReference>
<dbReference type="GO" id="GO:0009279">
    <property type="term" value="C:cell outer membrane"/>
    <property type="evidence" value="ECO:0007669"/>
    <property type="project" value="UniProtKB-SubCell"/>
</dbReference>
<keyword evidence="4 8" id="KW-0812">Transmembrane</keyword>
<evidence type="ECO:0000256" key="11">
    <source>
        <dbReference type="SAM" id="SignalP"/>
    </source>
</evidence>
<name>A0A2T5YGI7_9BACT</name>
<evidence type="ECO:0000259" key="13">
    <source>
        <dbReference type="Pfam" id="PF07715"/>
    </source>
</evidence>
<evidence type="ECO:0000256" key="7">
    <source>
        <dbReference type="ARBA" id="ARBA00023237"/>
    </source>
</evidence>
<dbReference type="Pfam" id="PF13715">
    <property type="entry name" value="CarbopepD_reg_2"/>
    <property type="match status" value="1"/>
</dbReference>
<dbReference type="NCBIfam" id="TIGR04057">
    <property type="entry name" value="SusC_RagA_signa"/>
    <property type="match status" value="1"/>
</dbReference>
<dbReference type="InterPro" id="IPR036942">
    <property type="entry name" value="Beta-barrel_TonB_sf"/>
</dbReference>
<evidence type="ECO:0000256" key="5">
    <source>
        <dbReference type="ARBA" id="ARBA00023077"/>
    </source>
</evidence>
<evidence type="ECO:0000256" key="2">
    <source>
        <dbReference type="ARBA" id="ARBA00022448"/>
    </source>
</evidence>
<organism evidence="14 15">
    <name type="scientific">Pontibacter mucosus</name>
    <dbReference type="NCBI Taxonomy" id="1649266"/>
    <lineage>
        <taxon>Bacteria</taxon>
        <taxon>Pseudomonadati</taxon>
        <taxon>Bacteroidota</taxon>
        <taxon>Cytophagia</taxon>
        <taxon>Cytophagales</taxon>
        <taxon>Hymenobacteraceae</taxon>
        <taxon>Pontibacter</taxon>
    </lineage>
</organism>
<evidence type="ECO:0000256" key="10">
    <source>
        <dbReference type="SAM" id="MobiDB-lite"/>
    </source>
</evidence>
<keyword evidence="3 8" id="KW-1134">Transmembrane beta strand</keyword>
<sequence>MWKKTTNRTRKYGLITAACFLYFSGAAQQHYTSEVALAASSGVVGQSSSTKSLGDVLKDLRSKYGIQYSYKADVAQNLQLQVPNGLSEGQDVEVVLQNILTPAGLTYKKVNKVYIIVKDATPAPVATPTASPAKTSEARQEQSIHGTVTDDTGNPLPGVTVVVKGTTRGTSTDVNGTFSLSVPSNSTLVLSFIGFRTQEVIVGNQSTFNITMQTDAKALEEVVVVGYGTQRRQDVTGSVASISPEEFNKGVVATPDQLLVGKVAGLTINRNSGDPTGGSNIQLRGPSSLTAGTSPFYVIDGVPGVSIDLVAPDDIVSMDVLKDASATAIYGSRAANGVIMVTTKRGKAGKPTLAYSGYAALETVANRVDVLSADEYRKFLSDNNMSVAESEDGYSTDWQDEVLRNGISHNHNLSFTGGSEQTRYNASVNYFNNQGIVKKNDIERVVARLGVDQDAFDGRVRIGLSAVNSFINSSHIDYGIFNGAARYLPVSPVRSDDPAYAKYGGYFQVPGRVNYNNPVAILNQRDEERSRNIILGTGKVGVDLLPGLVLDLMGSLQLENYDRSYYMSREDYSPAALGMGRAERTALKHKEKIFESFLNYSKTLNEKHEVKVLAGYSYQNAIRNDGINAANTMFTSDDLGSSNLNLGQGEGLLHFQNYPVKEFSTLVSFFGRVNYNFSEKYMFSATVRRDGSSRFGINNRWATFPSFALGWRLIEEGFLRDQNLFSDLKLRIGYGVSGNQNIAPYASLTRYGVQADQFFYKGEYINSIGVTQNPNPDLKWESTAMANIGLDFALWNGRISGTVEYYDKQTDDMLYYYTVPMPPYQYNTLLANGASMSNRGVEVMLNAVVLEGSNLNWNTSFNLAHNKNEIGGLSSNVGNLTVSQRLEGSIGLDGWTGQTVSVVQPGLSIGTFYTPKYIGYDAEARKTIYQRANGELVTADQLKAPDDYQVMGNALPKLTYGWMNNFSYNRFDLSFFIRGVYGNKIFNATRADLSRLLQAGVTNLSPHAVEDGIFEAPVASSRWIEDGSFLRLDNATLGYNLNVSGLKYFSSARVYLSGQNLFTITDYTGVDPEVNLGGLAPGIDDRNYYPKTRSVLIGVNLSF</sequence>
<dbReference type="InterPro" id="IPR008969">
    <property type="entry name" value="CarboxyPept-like_regulatory"/>
</dbReference>
<dbReference type="InterPro" id="IPR023997">
    <property type="entry name" value="TonB-dep_OMP_SusC/RagA_CS"/>
</dbReference>
<proteinExistence type="inferred from homology"/>
<dbReference type="NCBIfam" id="TIGR04056">
    <property type="entry name" value="OMP_RagA_SusC"/>
    <property type="match status" value="1"/>
</dbReference>
<keyword evidence="15" id="KW-1185">Reference proteome</keyword>
<evidence type="ECO:0000313" key="15">
    <source>
        <dbReference type="Proteomes" id="UP000244225"/>
    </source>
</evidence>
<dbReference type="EMBL" id="QBKI01000006">
    <property type="protein sequence ID" value="PTX18435.1"/>
    <property type="molecule type" value="Genomic_DNA"/>
</dbReference>
<evidence type="ECO:0000256" key="6">
    <source>
        <dbReference type="ARBA" id="ARBA00023136"/>
    </source>
</evidence>
<feature type="compositionally biased region" description="Low complexity" evidence="10">
    <location>
        <begin position="125"/>
        <end position="135"/>
    </location>
</feature>
<keyword evidence="11" id="KW-0732">Signal</keyword>
<evidence type="ECO:0000256" key="1">
    <source>
        <dbReference type="ARBA" id="ARBA00004571"/>
    </source>
</evidence>
<dbReference type="Gene3D" id="2.40.170.20">
    <property type="entry name" value="TonB-dependent receptor, beta-barrel domain"/>
    <property type="match status" value="1"/>
</dbReference>
<dbReference type="Pfam" id="PF00593">
    <property type="entry name" value="TonB_dep_Rec_b-barrel"/>
    <property type="match status" value="1"/>
</dbReference>
<accession>A0A2T5YGI7</accession>
<dbReference type="Proteomes" id="UP000244225">
    <property type="component" value="Unassembled WGS sequence"/>
</dbReference>
<feature type="domain" description="TonB-dependent receptor plug" evidence="13">
    <location>
        <begin position="232"/>
        <end position="338"/>
    </location>
</feature>
<feature type="region of interest" description="Disordered" evidence="10">
    <location>
        <begin position="125"/>
        <end position="156"/>
    </location>
</feature>
<dbReference type="OrthoDB" id="9768177at2"/>
<evidence type="ECO:0000256" key="4">
    <source>
        <dbReference type="ARBA" id="ARBA00022692"/>
    </source>
</evidence>
<evidence type="ECO:0000259" key="12">
    <source>
        <dbReference type="Pfam" id="PF00593"/>
    </source>
</evidence>
<dbReference type="FunFam" id="2.60.40.1120:FF:000003">
    <property type="entry name" value="Outer membrane protein Omp121"/>
    <property type="match status" value="1"/>
</dbReference>
<keyword evidence="2 8" id="KW-0813">Transport</keyword>